<accession>A0ABQ5R2W2</accession>
<evidence type="ECO:0000313" key="4">
    <source>
        <dbReference type="EMBL" id="GLI00893.1"/>
    </source>
</evidence>
<feature type="domain" description="SAF" evidence="3">
    <location>
        <begin position="66"/>
        <end position="129"/>
    </location>
</feature>
<dbReference type="SUPFAM" id="SSF51269">
    <property type="entry name" value="AFP III-like domain"/>
    <property type="match status" value="1"/>
</dbReference>
<feature type="transmembrane region" description="Helical" evidence="2">
    <location>
        <begin position="41"/>
        <end position="64"/>
    </location>
</feature>
<organism evidence="4 5">
    <name type="scientific">Phytohabitans aurantiacus</name>
    <dbReference type="NCBI Taxonomy" id="3016789"/>
    <lineage>
        <taxon>Bacteria</taxon>
        <taxon>Bacillati</taxon>
        <taxon>Actinomycetota</taxon>
        <taxon>Actinomycetes</taxon>
        <taxon>Micromonosporales</taxon>
        <taxon>Micromonosporaceae</taxon>
    </lineage>
</organism>
<dbReference type="InterPro" id="IPR036732">
    <property type="entry name" value="AFP_Neu5c_C_sf"/>
</dbReference>
<dbReference type="Pfam" id="PF08666">
    <property type="entry name" value="SAF"/>
    <property type="match status" value="1"/>
</dbReference>
<dbReference type="CDD" id="cd11614">
    <property type="entry name" value="SAF_CpaB_FlgA_like"/>
    <property type="match status" value="1"/>
</dbReference>
<protein>
    <recommendedName>
        <fullName evidence="3">SAF domain-containing protein</fullName>
    </recommendedName>
</protein>
<keyword evidence="5" id="KW-1185">Reference proteome</keyword>
<dbReference type="Proteomes" id="UP001144280">
    <property type="component" value="Unassembled WGS sequence"/>
</dbReference>
<gene>
    <name evidence="4" type="ORF">Pa4123_61690</name>
</gene>
<proteinExistence type="predicted"/>
<feature type="region of interest" description="Disordered" evidence="1">
    <location>
        <begin position="1"/>
        <end position="31"/>
    </location>
</feature>
<evidence type="ECO:0000259" key="3">
    <source>
        <dbReference type="SMART" id="SM00858"/>
    </source>
</evidence>
<reference evidence="4" key="1">
    <citation type="submission" date="2022-12" db="EMBL/GenBank/DDBJ databases">
        <title>New Phytohabitans aurantiacus sp. RD004123 nov., an actinomycete isolated from soil.</title>
        <authorList>
            <person name="Triningsih D.W."/>
            <person name="Harunari E."/>
            <person name="Igarashi Y."/>
        </authorList>
    </citation>
    <scope>NUCLEOTIDE SEQUENCE</scope>
    <source>
        <strain evidence="4">RD004123</strain>
    </source>
</reference>
<evidence type="ECO:0000313" key="5">
    <source>
        <dbReference type="Proteomes" id="UP001144280"/>
    </source>
</evidence>
<dbReference type="InterPro" id="IPR013974">
    <property type="entry name" value="SAF"/>
</dbReference>
<comment type="caution">
    <text evidence="4">The sequence shown here is derived from an EMBL/GenBank/DDBJ whole genome shotgun (WGS) entry which is preliminary data.</text>
</comment>
<evidence type="ECO:0000256" key="2">
    <source>
        <dbReference type="SAM" id="Phobius"/>
    </source>
</evidence>
<keyword evidence="2" id="KW-1133">Transmembrane helix</keyword>
<dbReference type="EMBL" id="BSDI01000038">
    <property type="protein sequence ID" value="GLI00893.1"/>
    <property type="molecule type" value="Genomic_DNA"/>
</dbReference>
<feature type="compositionally biased region" description="Polar residues" evidence="1">
    <location>
        <begin position="1"/>
        <end position="12"/>
    </location>
</feature>
<name>A0ABQ5R2W2_9ACTN</name>
<dbReference type="SMART" id="SM00858">
    <property type="entry name" value="SAF"/>
    <property type="match status" value="1"/>
</dbReference>
<keyword evidence="2" id="KW-0812">Transmembrane</keyword>
<keyword evidence="2" id="KW-0472">Membrane</keyword>
<sequence>MTQAAVNWTSPTRAALPGSGRPAPAPTPVGRLPRRRRWGMVALGMILVVVCAVLAYLLVVTAGITRPYLVVTREVPYGTVIGPDDLTEVEVNPAAGLQPIPASQRDQVIGKHAAADLYPGTLLIAKQFTDLAVPAPGEQVIGIELKPAQVPVRTLTPGDSVVLVVVPAAGLSGVPDPHTTTSTRPVSVAATVAGSVGPDTTGNVRVDVAVAQADGPTVAAMAAAGRIAVVITTRD</sequence>
<evidence type="ECO:0000256" key="1">
    <source>
        <dbReference type="SAM" id="MobiDB-lite"/>
    </source>
</evidence>